<reference evidence="11" key="2">
    <citation type="submission" date="2015-01" db="EMBL/GenBank/DDBJ databases">
        <title>Evolutionary Origins and Diversification of the Mycorrhizal Mutualists.</title>
        <authorList>
            <consortium name="DOE Joint Genome Institute"/>
            <consortium name="Mycorrhizal Genomics Consortium"/>
            <person name="Kohler A."/>
            <person name="Kuo A."/>
            <person name="Nagy L.G."/>
            <person name="Floudas D."/>
            <person name="Copeland A."/>
            <person name="Barry K.W."/>
            <person name="Cichocki N."/>
            <person name="Veneault-Fourrey C."/>
            <person name="LaButti K."/>
            <person name="Lindquist E.A."/>
            <person name="Lipzen A."/>
            <person name="Lundell T."/>
            <person name="Morin E."/>
            <person name="Murat C."/>
            <person name="Riley R."/>
            <person name="Ohm R."/>
            <person name="Sun H."/>
            <person name="Tunlid A."/>
            <person name="Henrissat B."/>
            <person name="Grigoriev I.V."/>
            <person name="Hibbett D.S."/>
            <person name="Martin F."/>
        </authorList>
    </citation>
    <scope>NUCLEOTIDE SEQUENCE [LARGE SCALE GENOMIC DNA]</scope>
    <source>
        <strain evidence="11">LaAM-08-1</strain>
    </source>
</reference>
<dbReference type="Gene3D" id="3.30.1120.130">
    <property type="match status" value="1"/>
</dbReference>
<dbReference type="PROSITE" id="PS51984">
    <property type="entry name" value="CPB1"/>
    <property type="match status" value="1"/>
</dbReference>
<proteinExistence type="predicted"/>
<dbReference type="Proteomes" id="UP000054477">
    <property type="component" value="Unassembled WGS sequence"/>
</dbReference>
<keyword evidence="11" id="KW-1185">Reference proteome</keyword>
<evidence type="ECO:0000256" key="3">
    <source>
        <dbReference type="ARBA" id="ARBA00022741"/>
    </source>
</evidence>
<organism evidence="10 11">
    <name type="scientific">Laccaria amethystina LaAM-08-1</name>
    <dbReference type="NCBI Taxonomy" id="1095629"/>
    <lineage>
        <taxon>Eukaryota</taxon>
        <taxon>Fungi</taxon>
        <taxon>Dikarya</taxon>
        <taxon>Basidiomycota</taxon>
        <taxon>Agaricomycotina</taxon>
        <taxon>Agaricomycetes</taxon>
        <taxon>Agaricomycetidae</taxon>
        <taxon>Agaricales</taxon>
        <taxon>Agaricineae</taxon>
        <taxon>Hydnangiaceae</taxon>
        <taxon>Laccaria</taxon>
    </lineage>
</organism>
<dbReference type="InterPro" id="IPR000719">
    <property type="entry name" value="Prot_kinase_dom"/>
</dbReference>
<keyword evidence="2" id="KW-0808">Transferase</keyword>
<feature type="domain" description="Cryptic POLO box 2 (CPB2)" evidence="9">
    <location>
        <begin position="475"/>
        <end position="630"/>
    </location>
</feature>
<sequence>MTNQDYEVIKQLDHGGTSVVYCVSCRRGRLKATLHQALHHPNIVALYSVFSISAAQYHALELCPGGNLHDFLSSRDPPILPEADIRRLVKGMANALLYLWREKVVHRNINPTNILLAGSTEPVSQMLMRSHSRYGFPVDAWSLGCVVNVSFLGPQTLKSCSTGNRHEEPFSWPQNASIELKSLVAGLLEECQKARLEPSQILSHPFLMTHPPIGRYFATKESSCPKTLSAQQVQIPALPRRRSLQDLLIEERPGFAGFGLGKVASKAFISRRVVSDPILSGNAPLVRDHEENEQAGFEISSLTGDELKADRLQSSNRKQLTSFAKRLQLNTHVPQQNTLKEASEPNCEVKHIPPLHATGSQPGLPIGTSRPLPFNTFLLNPKTHKSANGQITIFPSRSLLIDFRENERRRGMKGDDVLLVDSTGTMIKVYKAPHLSVPCCLVEPTAEYTTHTLPSIYWKQYNDAGRHVEQIKQRTPKLTLHTTNSKCTMMANGPIPDIELLFESGIPAGFESSDKNPNASSLRIRLSRQHRSLEFAQHVIGDRGPEWTKQLIPCLEVHPFMSESIWVNLEEAKKKAIQQMSHFLRLCETLEAAADDWPARTATVDNLADDGVEKLSDDSKGRDRTRSTSSISSFQILPRPPKLSTGPRRNAWSPQDKVLDEGDGQNLVGTRLSASLDIHRLLDLELTSGGNAASNDLVPQVGKITGPLEARFLSSIGWCTQYGSLGQSPQGEKYKVLFFDGSILDIDLDKGWVELVDGRGKKIR</sequence>
<keyword evidence="4" id="KW-0418">Kinase</keyword>
<evidence type="ECO:0000256" key="6">
    <source>
        <dbReference type="SAM" id="MobiDB-lite"/>
    </source>
</evidence>
<dbReference type="Gene3D" id="1.10.510.10">
    <property type="entry name" value="Transferase(Phosphotransferase) domain 1"/>
    <property type="match status" value="2"/>
</dbReference>
<gene>
    <name evidence="10" type="ORF">K443DRAFT_128734</name>
</gene>
<evidence type="ECO:0000313" key="10">
    <source>
        <dbReference type="EMBL" id="KIK07951.1"/>
    </source>
</evidence>
<dbReference type="InterPro" id="IPR011009">
    <property type="entry name" value="Kinase-like_dom_sf"/>
</dbReference>
<evidence type="ECO:0000259" key="9">
    <source>
        <dbReference type="PROSITE" id="PS51985"/>
    </source>
</evidence>
<name>A0A0C9XSP3_9AGAR</name>
<evidence type="ECO:0000256" key="4">
    <source>
        <dbReference type="ARBA" id="ARBA00022777"/>
    </source>
</evidence>
<dbReference type="EMBL" id="KN838544">
    <property type="protein sequence ID" value="KIK07951.1"/>
    <property type="molecule type" value="Genomic_DNA"/>
</dbReference>
<dbReference type="AlphaFoldDB" id="A0A0C9XSP3"/>
<dbReference type="GO" id="GO:0004672">
    <property type="term" value="F:protein kinase activity"/>
    <property type="evidence" value="ECO:0007669"/>
    <property type="project" value="InterPro"/>
</dbReference>
<feature type="region of interest" description="Disordered" evidence="6">
    <location>
        <begin position="612"/>
        <end position="664"/>
    </location>
</feature>
<keyword evidence="5" id="KW-0067">ATP-binding</keyword>
<dbReference type="GO" id="GO:0005634">
    <property type="term" value="C:nucleus"/>
    <property type="evidence" value="ECO:0007669"/>
    <property type="project" value="TreeGrafter"/>
</dbReference>
<feature type="domain" description="Protein kinase" evidence="7">
    <location>
        <begin position="1"/>
        <end position="207"/>
    </location>
</feature>
<accession>A0A0C9XSP3</accession>
<evidence type="ECO:0000256" key="2">
    <source>
        <dbReference type="ARBA" id="ARBA00022679"/>
    </source>
</evidence>
<dbReference type="PROSITE" id="PS51985">
    <property type="entry name" value="CPB2"/>
    <property type="match status" value="1"/>
</dbReference>
<dbReference type="HOGENOM" id="CLU_013001_0_0_1"/>
<keyword evidence="3" id="KW-0547">Nucleotide-binding</keyword>
<evidence type="ECO:0000256" key="1">
    <source>
        <dbReference type="ARBA" id="ARBA00004496"/>
    </source>
</evidence>
<dbReference type="InterPro" id="IPR047108">
    <property type="entry name" value="Plk4-like_POLO_box_2_sf"/>
</dbReference>
<dbReference type="PROSITE" id="PS50011">
    <property type="entry name" value="PROTEIN_KINASE_DOM"/>
    <property type="match status" value="1"/>
</dbReference>
<evidence type="ECO:0000313" key="11">
    <source>
        <dbReference type="Proteomes" id="UP000054477"/>
    </source>
</evidence>
<dbReference type="OrthoDB" id="408964at2759"/>
<dbReference type="PANTHER" id="PTHR24345">
    <property type="entry name" value="SERINE/THREONINE-PROTEIN KINASE PLK"/>
    <property type="match status" value="1"/>
</dbReference>
<comment type="subcellular location">
    <subcellularLocation>
        <location evidence="1">Cytoplasm</location>
    </subcellularLocation>
</comment>
<dbReference type="InterPro" id="IPR033699">
    <property type="entry name" value="POLO_box_Plk4_1"/>
</dbReference>
<feature type="compositionally biased region" description="Basic and acidic residues" evidence="6">
    <location>
        <begin position="612"/>
        <end position="626"/>
    </location>
</feature>
<evidence type="ECO:0000259" key="8">
    <source>
        <dbReference type="PROSITE" id="PS51984"/>
    </source>
</evidence>
<dbReference type="GO" id="GO:0005524">
    <property type="term" value="F:ATP binding"/>
    <property type="evidence" value="ECO:0007669"/>
    <property type="project" value="UniProtKB-KW"/>
</dbReference>
<evidence type="ECO:0000256" key="5">
    <source>
        <dbReference type="ARBA" id="ARBA00022840"/>
    </source>
</evidence>
<protein>
    <submittedName>
        <fullName evidence="10">Unplaced genomic scaffold K443scaffold_9, whole genome shotgun sequence</fullName>
    </submittedName>
</protein>
<dbReference type="InterPro" id="IPR033698">
    <property type="entry name" value="POLO_box_Plk4_2"/>
</dbReference>
<dbReference type="GO" id="GO:0005737">
    <property type="term" value="C:cytoplasm"/>
    <property type="evidence" value="ECO:0007669"/>
    <property type="project" value="UniProtKB-SubCell"/>
</dbReference>
<feature type="domain" description="Cryptic POLO box 1 (CPB1)" evidence="8">
    <location>
        <begin position="366"/>
        <end position="474"/>
    </location>
</feature>
<evidence type="ECO:0000259" key="7">
    <source>
        <dbReference type="PROSITE" id="PS50011"/>
    </source>
</evidence>
<dbReference type="InterPro" id="IPR046437">
    <property type="entry name" value="Ser_Thr-PK_POLO_box_1_sf"/>
</dbReference>
<dbReference type="STRING" id="1095629.A0A0C9XSP3"/>
<reference evidence="10 11" key="1">
    <citation type="submission" date="2014-04" db="EMBL/GenBank/DDBJ databases">
        <authorList>
            <consortium name="DOE Joint Genome Institute"/>
            <person name="Kuo A."/>
            <person name="Kohler A."/>
            <person name="Nagy L.G."/>
            <person name="Floudas D."/>
            <person name="Copeland A."/>
            <person name="Barry K.W."/>
            <person name="Cichocki N."/>
            <person name="Veneault-Fourrey C."/>
            <person name="LaButti K."/>
            <person name="Lindquist E.A."/>
            <person name="Lipzen A."/>
            <person name="Lundell T."/>
            <person name="Morin E."/>
            <person name="Murat C."/>
            <person name="Sun H."/>
            <person name="Tunlid A."/>
            <person name="Henrissat B."/>
            <person name="Grigoriev I.V."/>
            <person name="Hibbett D.S."/>
            <person name="Martin F."/>
            <person name="Nordberg H.P."/>
            <person name="Cantor M.N."/>
            <person name="Hua S.X."/>
        </authorList>
    </citation>
    <scope>NUCLEOTIDE SEQUENCE [LARGE SCALE GENOMIC DNA]</scope>
    <source>
        <strain evidence="10 11">LaAM-08-1</strain>
    </source>
</reference>
<dbReference type="Gene3D" id="3.30.1120.120">
    <property type="match status" value="1"/>
</dbReference>
<dbReference type="SUPFAM" id="SSF56112">
    <property type="entry name" value="Protein kinase-like (PK-like)"/>
    <property type="match status" value="1"/>
</dbReference>
<dbReference type="CDD" id="cd13114">
    <property type="entry name" value="POLO_box_Plk4_1"/>
    <property type="match status" value="1"/>
</dbReference>
<dbReference type="Pfam" id="PF00069">
    <property type="entry name" value="Pkinase"/>
    <property type="match status" value="1"/>
</dbReference>